<evidence type="ECO:0000313" key="5">
    <source>
        <dbReference type="WBParaSite" id="jg6167"/>
    </source>
</evidence>
<keyword evidence="4" id="KW-1185">Reference proteome</keyword>
<dbReference type="CDD" id="cd15465">
    <property type="entry name" value="bS6_mito"/>
    <property type="match status" value="1"/>
</dbReference>
<dbReference type="AlphaFoldDB" id="A0A915EHT2"/>
<dbReference type="GO" id="GO:0019843">
    <property type="term" value="F:rRNA binding"/>
    <property type="evidence" value="ECO:0007669"/>
    <property type="project" value="InterPro"/>
</dbReference>
<dbReference type="InterPro" id="IPR035980">
    <property type="entry name" value="Ribosomal_bS6_sf"/>
</dbReference>
<sequence length="162" mass="18524">MPLYEITVITRPLTKLDLVTVLKRTGQILLNSGAVIASLQSLGYRDLPFRRFTHTTKEHVFTSNMFLYNAYAPIGTIGRLKDSIRKDIDLVHVGFVNDKEHEAVPRSCSLENTLTTPAYRETVAALRAMQKMNHYTRQRIYKRAEKEWKAIPKSYPVAASID</sequence>
<proteinExistence type="inferred from homology"/>
<dbReference type="Pfam" id="PF01250">
    <property type="entry name" value="Ribosomal_S6"/>
    <property type="match status" value="1"/>
</dbReference>
<dbReference type="Proteomes" id="UP000887574">
    <property type="component" value="Unplaced"/>
</dbReference>
<comment type="similarity">
    <text evidence="1">Belongs to the bacterial ribosomal protein bS6 family.</text>
</comment>
<accession>A0A915EHT2</accession>
<dbReference type="GO" id="GO:0003735">
    <property type="term" value="F:structural constituent of ribosome"/>
    <property type="evidence" value="ECO:0007669"/>
    <property type="project" value="InterPro"/>
</dbReference>
<evidence type="ECO:0000313" key="4">
    <source>
        <dbReference type="Proteomes" id="UP000887574"/>
    </source>
</evidence>
<evidence type="ECO:0000256" key="3">
    <source>
        <dbReference type="ARBA" id="ARBA00035365"/>
    </source>
</evidence>
<dbReference type="GO" id="GO:0006412">
    <property type="term" value="P:translation"/>
    <property type="evidence" value="ECO:0007669"/>
    <property type="project" value="InterPro"/>
</dbReference>
<name>A0A915EHT2_9BILA</name>
<dbReference type="InterPro" id="IPR014717">
    <property type="entry name" value="Transl_elong_EF1B/ribsomal_bS6"/>
</dbReference>
<dbReference type="SUPFAM" id="SSF54995">
    <property type="entry name" value="Ribosomal protein S6"/>
    <property type="match status" value="1"/>
</dbReference>
<protein>
    <recommendedName>
        <fullName evidence="2">Small ribosomal subunit protein bS6m</fullName>
    </recommendedName>
    <alternativeName>
        <fullName evidence="3">28S ribosomal protein S6, mitochondrial</fullName>
    </alternativeName>
</protein>
<dbReference type="InterPro" id="IPR000529">
    <property type="entry name" value="Ribosomal_bS6"/>
</dbReference>
<evidence type="ECO:0000256" key="2">
    <source>
        <dbReference type="ARBA" id="ARBA00035170"/>
    </source>
</evidence>
<dbReference type="WBParaSite" id="jg6167">
    <property type="protein sequence ID" value="jg6167"/>
    <property type="gene ID" value="jg6167"/>
</dbReference>
<dbReference type="GO" id="GO:0005840">
    <property type="term" value="C:ribosome"/>
    <property type="evidence" value="ECO:0007669"/>
    <property type="project" value="InterPro"/>
</dbReference>
<evidence type="ECO:0000256" key="1">
    <source>
        <dbReference type="ARBA" id="ARBA00009512"/>
    </source>
</evidence>
<organism evidence="4 5">
    <name type="scientific">Ditylenchus dipsaci</name>
    <dbReference type="NCBI Taxonomy" id="166011"/>
    <lineage>
        <taxon>Eukaryota</taxon>
        <taxon>Metazoa</taxon>
        <taxon>Ecdysozoa</taxon>
        <taxon>Nematoda</taxon>
        <taxon>Chromadorea</taxon>
        <taxon>Rhabditida</taxon>
        <taxon>Tylenchina</taxon>
        <taxon>Tylenchomorpha</taxon>
        <taxon>Sphaerularioidea</taxon>
        <taxon>Anguinidae</taxon>
        <taxon>Anguininae</taxon>
        <taxon>Ditylenchus</taxon>
    </lineage>
</organism>
<dbReference type="Gene3D" id="3.30.70.60">
    <property type="match status" value="1"/>
</dbReference>
<reference evidence="5" key="1">
    <citation type="submission" date="2022-11" db="UniProtKB">
        <authorList>
            <consortium name="WormBaseParasite"/>
        </authorList>
    </citation>
    <scope>IDENTIFICATION</scope>
</reference>